<reference evidence="3" key="1">
    <citation type="journal article" date="2015" name="Nat. Plants">
        <title>Genome expansion of Arabis alpina linked with retrotransposition and reduced symmetric DNA methylation.</title>
        <authorList>
            <person name="Willing E.M."/>
            <person name="Rawat V."/>
            <person name="Mandakova T."/>
            <person name="Maumus F."/>
            <person name="James G.V."/>
            <person name="Nordstroem K.J."/>
            <person name="Becker C."/>
            <person name="Warthmann N."/>
            <person name="Chica C."/>
            <person name="Szarzynska B."/>
            <person name="Zytnicki M."/>
            <person name="Albani M.C."/>
            <person name="Kiefer C."/>
            <person name="Bergonzi S."/>
            <person name="Castaings L."/>
            <person name="Mateos J.L."/>
            <person name="Berns M.C."/>
            <person name="Bujdoso N."/>
            <person name="Piofczyk T."/>
            <person name="de Lorenzo L."/>
            <person name="Barrero-Sicilia C."/>
            <person name="Mateos I."/>
            <person name="Piednoel M."/>
            <person name="Hagmann J."/>
            <person name="Chen-Min-Tao R."/>
            <person name="Iglesias-Fernandez R."/>
            <person name="Schuster S.C."/>
            <person name="Alonso-Blanco C."/>
            <person name="Roudier F."/>
            <person name="Carbonero P."/>
            <person name="Paz-Ares J."/>
            <person name="Davis S.J."/>
            <person name="Pecinka A."/>
            <person name="Quesneville H."/>
            <person name="Colot V."/>
            <person name="Lysak M.A."/>
            <person name="Weigel D."/>
            <person name="Coupland G."/>
            <person name="Schneeberger K."/>
        </authorList>
    </citation>
    <scope>NUCLEOTIDE SEQUENCE [LARGE SCALE GENOMIC DNA]</scope>
    <source>
        <strain evidence="3">cv. Pajares</strain>
    </source>
</reference>
<accession>A0A087GI32</accession>
<dbReference type="AlphaFoldDB" id="A0A087GI32"/>
<evidence type="ECO:0000313" key="3">
    <source>
        <dbReference type="Proteomes" id="UP000029120"/>
    </source>
</evidence>
<name>A0A087GI32_ARAAL</name>
<evidence type="ECO:0000313" key="2">
    <source>
        <dbReference type="EMBL" id="KFK29534.1"/>
    </source>
</evidence>
<sequence length="415" mass="44579">MTSSGPKSRGDDAKATSSATCCPKFDPTYARLDLDGPTSLLLANETDEAVTSGTEVTSADVTTKLTGTDDPVRGVAPTGMIPLNNEDPELPYGNVFPSSSSSSSGLRASSDESDDEDMFVEVEQTRKAKKVKKKAKVKATLEVAAKAKRSSGSSASRVVAPMTSSSMAMSVRARHLGPSVSKTLHPPPLSGERVDTFPAAVVGRETLANRVGGLLRDEAYSAVKSKASKDVRSRDDELGAAEEANAVLQLRLDEIVERNEVEGEVVQLRGELNSASDLKRSRIDDAVAEARDEMIRRFTERTSEVAGLLAEIGGKAQNDMLNLTEIDANLEFISLLQGSEPPNLLTEVKALRGRRHPIYDAHDLFADLLASVRRALEIHVVSAVVVEARFAVDDDIDVSDEGDVEMTYDDEDAED</sequence>
<feature type="region of interest" description="Disordered" evidence="1">
    <location>
        <begin position="1"/>
        <end position="20"/>
    </location>
</feature>
<evidence type="ECO:0000256" key="1">
    <source>
        <dbReference type="SAM" id="MobiDB-lite"/>
    </source>
</evidence>
<organism evidence="2 3">
    <name type="scientific">Arabis alpina</name>
    <name type="common">Alpine rock-cress</name>
    <dbReference type="NCBI Taxonomy" id="50452"/>
    <lineage>
        <taxon>Eukaryota</taxon>
        <taxon>Viridiplantae</taxon>
        <taxon>Streptophyta</taxon>
        <taxon>Embryophyta</taxon>
        <taxon>Tracheophyta</taxon>
        <taxon>Spermatophyta</taxon>
        <taxon>Magnoliopsida</taxon>
        <taxon>eudicotyledons</taxon>
        <taxon>Gunneridae</taxon>
        <taxon>Pentapetalae</taxon>
        <taxon>rosids</taxon>
        <taxon>malvids</taxon>
        <taxon>Brassicales</taxon>
        <taxon>Brassicaceae</taxon>
        <taxon>Arabideae</taxon>
        <taxon>Arabis</taxon>
    </lineage>
</organism>
<feature type="compositionally biased region" description="Low complexity" evidence="1">
    <location>
        <begin position="98"/>
        <end position="108"/>
    </location>
</feature>
<keyword evidence="3" id="KW-1185">Reference proteome</keyword>
<feature type="region of interest" description="Disordered" evidence="1">
    <location>
        <begin position="46"/>
        <end position="117"/>
    </location>
</feature>
<proteinExistence type="predicted"/>
<dbReference type="EMBL" id="CM002875">
    <property type="protein sequence ID" value="KFK29534.1"/>
    <property type="molecule type" value="Genomic_DNA"/>
</dbReference>
<gene>
    <name evidence="2" type="ordered locus">AALP_Aa7g146800</name>
</gene>
<feature type="compositionally biased region" description="Polar residues" evidence="1">
    <location>
        <begin position="49"/>
        <end position="66"/>
    </location>
</feature>
<protein>
    <submittedName>
        <fullName evidence="2">Uncharacterized protein</fullName>
    </submittedName>
</protein>
<dbReference type="Proteomes" id="UP000029120">
    <property type="component" value="Chromosome 7"/>
</dbReference>
<dbReference type="Gramene" id="KFK29534">
    <property type="protein sequence ID" value="KFK29534"/>
    <property type="gene ID" value="AALP_AA7G146800"/>
</dbReference>